<dbReference type="Pfam" id="PF03235">
    <property type="entry name" value="GmrSD_N"/>
    <property type="match status" value="1"/>
</dbReference>
<protein>
    <submittedName>
        <fullName evidence="4">DUF262 domain-containing protein</fullName>
    </submittedName>
</protein>
<sequence>MDTQVKTPNSIFMQPQRLLVPLFQRPYVWNEERQWEPLWKDVLRVTERSLANSQHSQPHFLGAIVLQQIKSITGSLQQRSVIDGQQRLTTLQIMLDAIHAEIHSAGQDSAASRLLMLVENPEPFRRQHEDQYKVWPTNRDRAAFNEVMGAPIPVDYSNLKYKHHRLVEAHRYFAEECRAWLYAEGDNALSERADALERASRELLQLVVIDLAEDENAQEIFETLNARGTPLTAADLIKNYVFQSLLEQESDVEKSYQDHWRQFETKFWEHEISFGRAKSPRSATFLSQWLVAETGEEISPKEVFSRFKVFAEYENKLPMQKVLSEIHRSCNIYQSFVEEAAQTEGNISRLALFVYRTQAMETETVKPVLLSMLDHKEGVPTQPVLDRALGIIESWLARRMLVKATTKSYGTVMAGLVDLIRKTAPSSTADVIEKYLRSQSSESTYWPDDDEVRTSLSTLPIYRRLSRGRLRMVLEALEDQLRGWDSEKGSLSAMRVRRGHFHIEHLMPRNWHANWPLPDGLEEYERDLHLHRLGNLTLLSQRLNSKVSNGPWAGEKGKVYKLKENDVLLMNSRIVDADSASWSEANIQKRTDELIELVLTIWQVPEGHRVRLTDERKASIHTIDLLDLLSEGVIEVGQKLYSRQGKYSGATAEITSDGQVAYKGKTYTSLSAAGKAVKQSSTNGWGFWCIDPDGDTSLRDIRTQYVDALGIDENEATEDYLSEE</sequence>
<feature type="domain" description="GmrSD restriction endonucleases N-terminal" evidence="1">
    <location>
        <begin position="12"/>
        <end position="242"/>
    </location>
</feature>
<evidence type="ECO:0000313" key="4">
    <source>
        <dbReference type="EMBL" id="WOJ92913.1"/>
    </source>
</evidence>
<keyword evidence="5" id="KW-1185">Reference proteome</keyword>
<proteinExistence type="predicted"/>
<feature type="domain" description="GmrSD restriction endonucleases C-terminal" evidence="2">
    <location>
        <begin position="446"/>
        <end position="596"/>
    </location>
</feature>
<dbReference type="PANTHER" id="PTHR35149:SF1">
    <property type="entry name" value="DUF5655 DOMAIN-CONTAINING PROTEIN"/>
    <property type="match status" value="1"/>
</dbReference>
<dbReference type="Proteomes" id="UP001626537">
    <property type="component" value="Chromosome"/>
</dbReference>
<dbReference type="Pfam" id="PF07510">
    <property type="entry name" value="GmrSD_C"/>
    <property type="match status" value="1"/>
</dbReference>
<dbReference type="EMBL" id="CP136864">
    <property type="protein sequence ID" value="WOJ92913.1"/>
    <property type="molecule type" value="Genomic_DNA"/>
</dbReference>
<evidence type="ECO:0000259" key="3">
    <source>
        <dbReference type="Pfam" id="PF18755"/>
    </source>
</evidence>
<organism evidence="4 5">
    <name type="scientific">Congregibacter variabilis</name>
    <dbReference type="NCBI Taxonomy" id="3081200"/>
    <lineage>
        <taxon>Bacteria</taxon>
        <taxon>Pseudomonadati</taxon>
        <taxon>Pseudomonadota</taxon>
        <taxon>Gammaproteobacteria</taxon>
        <taxon>Cellvibrionales</taxon>
        <taxon>Halieaceae</taxon>
        <taxon>Congregibacter</taxon>
    </lineage>
</organism>
<evidence type="ECO:0000259" key="2">
    <source>
        <dbReference type="Pfam" id="PF07510"/>
    </source>
</evidence>
<dbReference type="InterPro" id="IPR011089">
    <property type="entry name" value="GmrSD_C"/>
</dbReference>
<gene>
    <name evidence="4" type="ORF">R0135_14115</name>
</gene>
<reference evidence="4 5" key="1">
    <citation type="submission" date="2023-10" db="EMBL/GenBank/DDBJ databases">
        <title>Two novel species belonging to the OM43/NOR5 clade.</title>
        <authorList>
            <person name="Park M."/>
        </authorList>
    </citation>
    <scope>NUCLEOTIDE SEQUENCE [LARGE SCALE GENOMIC DNA]</scope>
    <source>
        <strain evidence="4 5">IMCC43200</strain>
    </source>
</reference>
<evidence type="ECO:0000259" key="1">
    <source>
        <dbReference type="Pfam" id="PF03235"/>
    </source>
</evidence>
<dbReference type="InterPro" id="IPR004919">
    <property type="entry name" value="GmrSD_N"/>
</dbReference>
<accession>A0ABZ0I1K6</accession>
<feature type="domain" description="RAMA" evidence="3">
    <location>
        <begin position="617"/>
        <end position="707"/>
    </location>
</feature>
<evidence type="ECO:0000313" key="5">
    <source>
        <dbReference type="Proteomes" id="UP001626537"/>
    </source>
</evidence>
<dbReference type="PANTHER" id="PTHR35149">
    <property type="entry name" value="SLL5132 PROTEIN"/>
    <property type="match status" value="1"/>
</dbReference>
<name>A0ABZ0I1K6_9GAMM</name>
<dbReference type="RefSeq" id="WP_407347571.1">
    <property type="nucleotide sequence ID" value="NZ_CP136864.1"/>
</dbReference>
<dbReference type="Pfam" id="PF18755">
    <property type="entry name" value="RAMA"/>
    <property type="match status" value="1"/>
</dbReference>
<dbReference type="InterPro" id="IPR040843">
    <property type="entry name" value="RAMA"/>
</dbReference>